<organism evidence="1">
    <name type="scientific">Arundo donax</name>
    <name type="common">Giant reed</name>
    <name type="synonym">Donax arundinaceus</name>
    <dbReference type="NCBI Taxonomy" id="35708"/>
    <lineage>
        <taxon>Eukaryota</taxon>
        <taxon>Viridiplantae</taxon>
        <taxon>Streptophyta</taxon>
        <taxon>Embryophyta</taxon>
        <taxon>Tracheophyta</taxon>
        <taxon>Spermatophyta</taxon>
        <taxon>Magnoliopsida</taxon>
        <taxon>Liliopsida</taxon>
        <taxon>Poales</taxon>
        <taxon>Poaceae</taxon>
        <taxon>PACMAD clade</taxon>
        <taxon>Arundinoideae</taxon>
        <taxon>Arundineae</taxon>
        <taxon>Arundo</taxon>
    </lineage>
</organism>
<dbReference type="EMBL" id="GBRH01165614">
    <property type="protein sequence ID" value="JAE32282.1"/>
    <property type="molecule type" value="Transcribed_RNA"/>
</dbReference>
<evidence type="ECO:0000313" key="1">
    <source>
        <dbReference type="EMBL" id="JAE32282.1"/>
    </source>
</evidence>
<sequence>MDENLDNSEQCFFIFSHDRKSFLTTSSKHTFNAGDTHAIYNVPRQPKWNPFRCFKHKTLFKRDTKINMYNLGRVLINENIHGMAIPKSHDISYH</sequence>
<dbReference type="AlphaFoldDB" id="A0A0A9H6B3"/>
<reference evidence="1" key="2">
    <citation type="journal article" date="2015" name="Data Brief">
        <title>Shoot transcriptome of the giant reed, Arundo donax.</title>
        <authorList>
            <person name="Barrero R.A."/>
            <person name="Guerrero F.D."/>
            <person name="Moolhuijzen P."/>
            <person name="Goolsby J.A."/>
            <person name="Tidwell J."/>
            <person name="Bellgard S.E."/>
            <person name="Bellgard M.I."/>
        </authorList>
    </citation>
    <scope>NUCLEOTIDE SEQUENCE</scope>
    <source>
        <tissue evidence="1">Shoot tissue taken approximately 20 cm above the soil surface</tissue>
    </source>
</reference>
<reference evidence="1" key="1">
    <citation type="submission" date="2014-09" db="EMBL/GenBank/DDBJ databases">
        <authorList>
            <person name="Magalhaes I.L.F."/>
            <person name="Oliveira U."/>
            <person name="Santos F.R."/>
            <person name="Vidigal T.H.D.A."/>
            <person name="Brescovit A.D."/>
            <person name="Santos A.J."/>
        </authorList>
    </citation>
    <scope>NUCLEOTIDE SEQUENCE</scope>
    <source>
        <tissue evidence="1">Shoot tissue taken approximately 20 cm above the soil surface</tissue>
    </source>
</reference>
<name>A0A0A9H6B3_ARUDO</name>
<proteinExistence type="predicted"/>
<accession>A0A0A9H6B3</accession>
<protein>
    <submittedName>
        <fullName evidence="1">ATM</fullName>
    </submittedName>
</protein>